<feature type="domain" description="ABC transporter" evidence="9">
    <location>
        <begin position="428"/>
        <end position="648"/>
    </location>
</feature>
<keyword evidence="6 8" id="KW-0472">Membrane</keyword>
<dbReference type="InterPro" id="IPR003593">
    <property type="entry name" value="AAA+_ATPase"/>
</dbReference>
<dbReference type="PANTHER" id="PTHR43394">
    <property type="entry name" value="ATP-DEPENDENT PERMEASE MDL1, MITOCHONDRIAL"/>
    <property type="match status" value="1"/>
</dbReference>
<evidence type="ECO:0000259" key="10">
    <source>
        <dbReference type="PROSITE" id="PS50929"/>
    </source>
</evidence>
<evidence type="ECO:0000256" key="2">
    <source>
        <dbReference type="ARBA" id="ARBA00022692"/>
    </source>
</evidence>
<name>A0A835BJS6_9POAL</name>
<dbReference type="AlphaFoldDB" id="A0A835BJS6"/>
<dbReference type="Pfam" id="PF00005">
    <property type="entry name" value="ABC_tran"/>
    <property type="match status" value="1"/>
</dbReference>
<dbReference type="EMBL" id="JACEFO010001972">
    <property type="protein sequence ID" value="KAF8690879.1"/>
    <property type="molecule type" value="Genomic_DNA"/>
</dbReference>
<reference evidence="11" key="1">
    <citation type="submission" date="2020-07" db="EMBL/GenBank/DDBJ databases">
        <title>Genome sequence and genetic diversity analysis of an under-domesticated orphan crop, white fonio (Digitaria exilis).</title>
        <authorList>
            <person name="Bennetzen J.L."/>
            <person name="Chen S."/>
            <person name="Ma X."/>
            <person name="Wang X."/>
            <person name="Yssel A.E.J."/>
            <person name="Chaluvadi S.R."/>
            <person name="Johnson M."/>
            <person name="Gangashetty P."/>
            <person name="Hamidou F."/>
            <person name="Sanogo M.D."/>
            <person name="Zwaenepoel A."/>
            <person name="Wallace J."/>
            <person name="Van De Peer Y."/>
            <person name="Van Deynze A."/>
        </authorList>
    </citation>
    <scope>NUCLEOTIDE SEQUENCE</scope>
    <source>
        <tissue evidence="11">Leaves</tissue>
    </source>
</reference>
<evidence type="ECO:0000256" key="3">
    <source>
        <dbReference type="ARBA" id="ARBA00022741"/>
    </source>
</evidence>
<dbReference type="PANTHER" id="PTHR43394:SF7">
    <property type="entry name" value="ABC TRANSPORTER B FAMILY MEMBER 28"/>
    <property type="match status" value="1"/>
</dbReference>
<dbReference type="InterPro" id="IPR039421">
    <property type="entry name" value="Type_1_exporter"/>
</dbReference>
<protein>
    <recommendedName>
        <fullName evidence="13">ABC transporter B family member 28</fullName>
    </recommendedName>
</protein>
<dbReference type="SUPFAM" id="SSF90123">
    <property type="entry name" value="ABC transporter transmembrane region"/>
    <property type="match status" value="2"/>
</dbReference>
<dbReference type="SUPFAM" id="SSF52540">
    <property type="entry name" value="P-loop containing nucleoside triphosphate hydrolases"/>
    <property type="match status" value="1"/>
</dbReference>
<dbReference type="PROSITE" id="PS50929">
    <property type="entry name" value="ABC_TM1F"/>
    <property type="match status" value="1"/>
</dbReference>
<dbReference type="InterPro" id="IPR003439">
    <property type="entry name" value="ABC_transporter-like_ATP-bd"/>
</dbReference>
<dbReference type="GO" id="GO:0016887">
    <property type="term" value="F:ATP hydrolysis activity"/>
    <property type="evidence" value="ECO:0007669"/>
    <property type="project" value="InterPro"/>
</dbReference>
<dbReference type="InterPro" id="IPR027417">
    <property type="entry name" value="P-loop_NTPase"/>
</dbReference>
<feature type="domain" description="ABC transmembrane type-1" evidence="10">
    <location>
        <begin position="181"/>
        <end position="246"/>
    </location>
</feature>
<dbReference type="Gene3D" id="3.40.50.300">
    <property type="entry name" value="P-loop containing nucleotide triphosphate hydrolases"/>
    <property type="match status" value="1"/>
</dbReference>
<evidence type="ECO:0008006" key="13">
    <source>
        <dbReference type="Google" id="ProtNLM"/>
    </source>
</evidence>
<keyword evidence="12" id="KW-1185">Reference proteome</keyword>
<organism evidence="11 12">
    <name type="scientific">Digitaria exilis</name>
    <dbReference type="NCBI Taxonomy" id="1010633"/>
    <lineage>
        <taxon>Eukaryota</taxon>
        <taxon>Viridiplantae</taxon>
        <taxon>Streptophyta</taxon>
        <taxon>Embryophyta</taxon>
        <taxon>Tracheophyta</taxon>
        <taxon>Spermatophyta</taxon>
        <taxon>Magnoliopsida</taxon>
        <taxon>Liliopsida</taxon>
        <taxon>Poales</taxon>
        <taxon>Poaceae</taxon>
        <taxon>PACMAD clade</taxon>
        <taxon>Panicoideae</taxon>
        <taxon>Panicodae</taxon>
        <taxon>Paniceae</taxon>
        <taxon>Anthephorinae</taxon>
        <taxon>Digitaria</taxon>
    </lineage>
</organism>
<dbReference type="SMART" id="SM00382">
    <property type="entry name" value="AAA"/>
    <property type="match status" value="1"/>
</dbReference>
<dbReference type="Proteomes" id="UP000636709">
    <property type="component" value="Unassembled WGS sequence"/>
</dbReference>
<feature type="transmembrane region" description="Helical" evidence="8">
    <location>
        <begin position="104"/>
        <end position="124"/>
    </location>
</feature>
<evidence type="ECO:0000256" key="6">
    <source>
        <dbReference type="ARBA" id="ARBA00023136"/>
    </source>
</evidence>
<dbReference type="InterPro" id="IPR036640">
    <property type="entry name" value="ABC1_TM_sf"/>
</dbReference>
<evidence type="ECO:0000256" key="1">
    <source>
        <dbReference type="ARBA" id="ARBA00004141"/>
    </source>
</evidence>
<evidence type="ECO:0000256" key="5">
    <source>
        <dbReference type="ARBA" id="ARBA00022989"/>
    </source>
</evidence>
<evidence type="ECO:0000256" key="4">
    <source>
        <dbReference type="ARBA" id="ARBA00022840"/>
    </source>
</evidence>
<evidence type="ECO:0000256" key="7">
    <source>
        <dbReference type="SAM" id="MobiDB-lite"/>
    </source>
</evidence>
<keyword evidence="5 8" id="KW-1133">Transmembrane helix</keyword>
<accession>A0A835BJS6</accession>
<keyword evidence="3" id="KW-0547">Nucleotide-binding</keyword>
<dbReference type="OrthoDB" id="6500128at2759"/>
<comment type="subcellular location">
    <subcellularLocation>
        <location evidence="1">Membrane</location>
        <topology evidence="1">Multi-pass membrane protein</topology>
    </subcellularLocation>
</comment>
<evidence type="ECO:0000313" key="12">
    <source>
        <dbReference type="Proteomes" id="UP000636709"/>
    </source>
</evidence>
<gene>
    <name evidence="11" type="ORF">HU200_041283</name>
</gene>
<dbReference type="InterPro" id="IPR011527">
    <property type="entry name" value="ABC1_TM_dom"/>
</dbReference>
<dbReference type="GO" id="GO:0005524">
    <property type="term" value="F:ATP binding"/>
    <property type="evidence" value="ECO:0007669"/>
    <property type="project" value="UniProtKB-KW"/>
</dbReference>
<proteinExistence type="predicted"/>
<dbReference type="GO" id="GO:0015421">
    <property type="term" value="F:ABC-type oligopeptide transporter activity"/>
    <property type="evidence" value="ECO:0007669"/>
    <property type="project" value="TreeGrafter"/>
</dbReference>
<dbReference type="PROSITE" id="PS50893">
    <property type="entry name" value="ABC_TRANSPORTER_2"/>
    <property type="match status" value="1"/>
</dbReference>
<keyword evidence="2 8" id="KW-0812">Transmembrane</keyword>
<dbReference type="GO" id="GO:0090374">
    <property type="term" value="P:oligopeptide export from mitochondrion"/>
    <property type="evidence" value="ECO:0007669"/>
    <property type="project" value="TreeGrafter"/>
</dbReference>
<comment type="caution">
    <text evidence="11">The sequence shown here is derived from an EMBL/GenBank/DDBJ whole genome shotgun (WGS) entry which is preliminary data.</text>
</comment>
<sequence length="654" mass="71403">MAISTWSARLLLTPASSRATPAPLRPAARHRPSSPVSRRGLHLARPSTPRAYISAPAPGPEAAYAPPSLDAAAAAADVAAAISSSDGVTWAGVWALLSRHRARIAVCLAALLACSACTLSMPLFSGEALWGYWGRQLEHSHAHRHRTPRCRSGTYLDWCLKCGGRGGWRFVCDAGRFFETLIGRGNEPLWRLLSKIAVLYALEPIFTIIFVVNMTVIWEQVMARLRSQIFRRILIQKMVFFDRHKVCLLNNYIRLDENPAFLKKMADGVNYSVVYKVVKVGELTALFKRSTVPTFKSYGIVQARISDCASETFSAIRTARAYQNSGTKLGVLKSANESLTRVVVYVSLMALCVLGGSKVNAVQGAVNTLGDLRGTLASIERINSILSAKDIDDSLAYGLAKELDSKELGDSNEHIHSWMNAIYTHRHVFLTDVHFSYPLRSDVEILNGLDLTLECGKVTALVGPSGAGKSTVVQLLARYYEPTQGCITVAGEDIRIFDKREWSRVVSLVNQRLEILFSVSVGENIAYGLPDDVVSKDEIIKAAKAANAHEFIISLPQRIAIARALLKNAPILILDEATSALDATSERLVQEALNLLMKGRTSLVIAHRLSTVQNAHRIAVCSEGKITELGTHAELVANGGSYASLVGTQRLAFE</sequence>
<dbReference type="Gene3D" id="1.20.1560.10">
    <property type="entry name" value="ABC transporter type 1, transmembrane domain"/>
    <property type="match status" value="2"/>
</dbReference>
<feature type="region of interest" description="Disordered" evidence="7">
    <location>
        <begin position="18"/>
        <end position="42"/>
    </location>
</feature>
<keyword evidence="4" id="KW-0067">ATP-binding</keyword>
<evidence type="ECO:0000259" key="9">
    <source>
        <dbReference type="PROSITE" id="PS50893"/>
    </source>
</evidence>
<evidence type="ECO:0000256" key="8">
    <source>
        <dbReference type="SAM" id="Phobius"/>
    </source>
</evidence>
<dbReference type="GO" id="GO:0005743">
    <property type="term" value="C:mitochondrial inner membrane"/>
    <property type="evidence" value="ECO:0007669"/>
    <property type="project" value="TreeGrafter"/>
</dbReference>
<evidence type="ECO:0000313" key="11">
    <source>
        <dbReference type="EMBL" id="KAF8690879.1"/>
    </source>
</evidence>
<feature type="transmembrane region" description="Helical" evidence="8">
    <location>
        <begin position="197"/>
        <end position="218"/>
    </location>
</feature>